<feature type="compositionally biased region" description="Basic and acidic residues" evidence="4">
    <location>
        <begin position="79"/>
        <end position="94"/>
    </location>
</feature>
<accession>A0A0S2K5I6</accession>
<reference evidence="5 6" key="1">
    <citation type="submission" date="2015-11" db="EMBL/GenBank/DDBJ databases">
        <authorList>
            <person name="Zhang Y."/>
            <person name="Guo Z."/>
        </authorList>
    </citation>
    <scope>NUCLEOTIDE SEQUENCE [LARGE SCALE GENOMIC DNA]</scope>
    <source>
        <strain evidence="5 6">KCTC 12086</strain>
    </source>
</reference>
<comment type="similarity">
    <text evidence="3">Belongs to the YihI family.</text>
</comment>
<dbReference type="RefSeq" id="WP_058031247.1">
    <property type="nucleotide sequence ID" value="NZ_CP013187.1"/>
</dbReference>
<keyword evidence="1 3" id="KW-0343">GTPase activation</keyword>
<feature type="compositionally biased region" description="Basic and acidic residues" evidence="4">
    <location>
        <begin position="18"/>
        <end position="31"/>
    </location>
</feature>
<name>A0A0S2K5I6_9GAMM</name>
<dbReference type="EMBL" id="CP013187">
    <property type="protein sequence ID" value="ALO43595.1"/>
    <property type="molecule type" value="Genomic_DNA"/>
</dbReference>
<dbReference type="NCBIfam" id="NF003560">
    <property type="entry name" value="PRK05244.1-1"/>
    <property type="match status" value="1"/>
</dbReference>
<evidence type="ECO:0000256" key="3">
    <source>
        <dbReference type="HAMAP-Rule" id="MF_01058"/>
    </source>
</evidence>
<evidence type="ECO:0000256" key="4">
    <source>
        <dbReference type="SAM" id="MobiDB-lite"/>
    </source>
</evidence>
<dbReference type="Proteomes" id="UP000061457">
    <property type="component" value="Chromosome I"/>
</dbReference>
<dbReference type="Pfam" id="PF04220">
    <property type="entry name" value="YihI"/>
    <property type="match status" value="1"/>
</dbReference>
<feature type="region of interest" description="Disordered" evidence="4">
    <location>
        <begin position="1"/>
        <end position="94"/>
    </location>
</feature>
<protein>
    <recommendedName>
        <fullName evidence="3">Der GTPase-activating protein YihI</fullName>
    </recommendedName>
</protein>
<evidence type="ECO:0000313" key="5">
    <source>
        <dbReference type="EMBL" id="ALO43595.1"/>
    </source>
</evidence>
<dbReference type="KEGG" id="pphe:PP2015_3116"/>
<dbReference type="STRING" id="161398.PP2015_3116"/>
<organism evidence="5 6">
    <name type="scientific">Pseudoalteromonas phenolica</name>
    <dbReference type="NCBI Taxonomy" id="161398"/>
    <lineage>
        <taxon>Bacteria</taxon>
        <taxon>Pseudomonadati</taxon>
        <taxon>Pseudomonadota</taxon>
        <taxon>Gammaproteobacteria</taxon>
        <taxon>Alteromonadales</taxon>
        <taxon>Pseudoalteromonadaceae</taxon>
        <taxon>Pseudoalteromonas</taxon>
    </lineage>
</organism>
<evidence type="ECO:0000313" key="6">
    <source>
        <dbReference type="Proteomes" id="UP000061457"/>
    </source>
</evidence>
<dbReference type="PATRIC" id="fig|161398.10.peg.3173"/>
<dbReference type="OrthoDB" id="5677577at2"/>
<proteinExistence type="inferred from homology"/>
<evidence type="ECO:0000256" key="1">
    <source>
        <dbReference type="ARBA" id="ARBA00022468"/>
    </source>
</evidence>
<evidence type="ECO:0000256" key="2">
    <source>
        <dbReference type="ARBA" id="ARBA00022517"/>
    </source>
</evidence>
<gene>
    <name evidence="3" type="primary">yihI</name>
    <name evidence="5" type="ORF">PP2015_3116</name>
</gene>
<keyword evidence="2 3" id="KW-0690">Ribosome biogenesis</keyword>
<dbReference type="AlphaFoldDB" id="A0A0S2K5I6"/>
<sequence>MTRKKKSRKVAQTGTPRLSKEKLLELRALKDQRKKKSKGAKAGSRNAPEALKEDKQVTASSGNKDKRLGSKKPISLKPEVVKPESAEPKMMRHLKPQVELKEVKPSLTPEQELEQLENDPRLMKLLEQHERGELITGKDAKFFNRSVARHQALCELLGIDDEFEEDDIIEDDPLENFMSDDLANEWFDDDDEEEEYK</sequence>
<comment type="function">
    <text evidence="3">A GTPase-activating protein (GAP) that modifies Der/EngA GTPase function. May play a role in ribosome biogenesis.</text>
</comment>
<dbReference type="GO" id="GO:0042254">
    <property type="term" value="P:ribosome biogenesis"/>
    <property type="evidence" value="ECO:0007669"/>
    <property type="project" value="UniProtKB-KW"/>
</dbReference>
<dbReference type="InterPro" id="IPR007336">
    <property type="entry name" value="YihI"/>
</dbReference>
<keyword evidence="6" id="KW-1185">Reference proteome</keyword>
<dbReference type="HAMAP" id="MF_01058">
    <property type="entry name" value="GAP_YihI"/>
    <property type="match status" value="1"/>
</dbReference>
<dbReference type="GO" id="GO:0005096">
    <property type="term" value="F:GTPase activator activity"/>
    <property type="evidence" value="ECO:0007669"/>
    <property type="project" value="UniProtKB-KW"/>
</dbReference>
<comment type="subunit">
    <text evidence="3">Interacts with Der.</text>
</comment>